<sequence length="107" mass="12332">MAGKSSEEQEARQYLSALGLSCRIDNVLLDAQTWGEIYTLARKVIECVIFSDPNETGTWLRIDAHMNRPDPDGWITGYQPLLTPFWIRKVDLSRLQALEDRLTPRLR</sequence>
<protein>
    <submittedName>
        <fullName evidence="1">Uncharacterized protein</fullName>
    </submittedName>
</protein>
<dbReference type="Proteomes" id="UP000400981">
    <property type="component" value="Unassembled WGS sequence"/>
</dbReference>
<evidence type="ECO:0000313" key="1">
    <source>
        <dbReference type="EMBL" id="VVD71781.1"/>
    </source>
</evidence>
<reference evidence="1 2" key="1">
    <citation type="submission" date="2019-08" db="EMBL/GenBank/DDBJ databases">
        <authorList>
            <person name="Peeters C."/>
        </authorList>
    </citation>
    <scope>NUCLEOTIDE SEQUENCE [LARGE SCALE GENOMIC DNA]</scope>
    <source>
        <strain evidence="1 2">LMG 31012</strain>
    </source>
</reference>
<evidence type="ECO:0000313" key="2">
    <source>
        <dbReference type="Proteomes" id="UP000400981"/>
    </source>
</evidence>
<dbReference type="RefSeq" id="WP_150587869.1">
    <property type="nucleotide sequence ID" value="NZ_CABPSH010000001.1"/>
</dbReference>
<gene>
    <name evidence="1" type="ORF">PEP31012_00643</name>
</gene>
<dbReference type="EMBL" id="CABPSH010000001">
    <property type="protein sequence ID" value="VVD71781.1"/>
    <property type="molecule type" value="Genomic_DNA"/>
</dbReference>
<dbReference type="OrthoDB" id="6898459at2"/>
<organism evidence="1 2">
    <name type="scientific">Pandoraea eparura</name>
    <dbReference type="NCBI Taxonomy" id="2508291"/>
    <lineage>
        <taxon>Bacteria</taxon>
        <taxon>Pseudomonadati</taxon>
        <taxon>Pseudomonadota</taxon>
        <taxon>Betaproteobacteria</taxon>
        <taxon>Burkholderiales</taxon>
        <taxon>Burkholderiaceae</taxon>
        <taxon>Pandoraea</taxon>
    </lineage>
</organism>
<proteinExistence type="predicted"/>
<accession>A0A5E4S9G0</accession>
<dbReference type="AlphaFoldDB" id="A0A5E4S9G0"/>
<name>A0A5E4S9G0_9BURK</name>
<keyword evidence="2" id="KW-1185">Reference proteome</keyword>